<dbReference type="Pfam" id="PF14478">
    <property type="entry name" value="DUF4430"/>
    <property type="match status" value="1"/>
</dbReference>
<sequence length="323" mass="36689">MLKDDAVFLNSLAIKQALADEDLTHFAIFPVTLGTQLWGTIMCTAKNVSSKRLSLAQDYLTNVLRESFASNTDSFTIWDALTAHQVKQINYFHNFFPLSEPNPLATPSNPATINGHPIANSDAYHSIKLAMAYIHRNIQQSLSLNDVAEAAYLSPSYLSRLFKKYLHVNFVEYVNNQKIALAQEKLALTLTPINQVSAQLGFSQTSYFTKIFKRKTHLTPSEFRQHNHAIQKVYTIPRDLDWDDSASIYDVTKNYFERHEINYQTDADDDGATYLTRIGNLADKEDSQGWVYTVDGQQPVQSANEVNAQNKSVIQWVYMNYAN</sequence>
<dbReference type="PANTHER" id="PTHR43280">
    <property type="entry name" value="ARAC-FAMILY TRANSCRIPTIONAL REGULATOR"/>
    <property type="match status" value="1"/>
</dbReference>
<name>A0ABW4D3S0_9LACO</name>
<dbReference type="PANTHER" id="PTHR43280:SF10">
    <property type="entry name" value="REGULATORY PROTEIN POCR"/>
    <property type="match status" value="1"/>
</dbReference>
<evidence type="ECO:0000259" key="4">
    <source>
        <dbReference type="PROSITE" id="PS01124"/>
    </source>
</evidence>
<reference evidence="6" key="1">
    <citation type="journal article" date="2019" name="Int. J. Syst. Evol. Microbiol.">
        <title>The Global Catalogue of Microorganisms (GCM) 10K type strain sequencing project: providing services to taxonomists for standard genome sequencing and annotation.</title>
        <authorList>
            <consortium name="The Broad Institute Genomics Platform"/>
            <consortium name="The Broad Institute Genome Sequencing Center for Infectious Disease"/>
            <person name="Wu L."/>
            <person name="Ma J."/>
        </authorList>
    </citation>
    <scope>NUCLEOTIDE SEQUENCE [LARGE SCALE GENOMIC DNA]</scope>
    <source>
        <strain evidence="6">CCM 8979</strain>
    </source>
</reference>
<organism evidence="5 6">
    <name type="scientific">Levilactobacillus lanxiensis</name>
    <dbReference type="NCBI Taxonomy" id="2799568"/>
    <lineage>
        <taxon>Bacteria</taxon>
        <taxon>Bacillati</taxon>
        <taxon>Bacillota</taxon>
        <taxon>Bacilli</taxon>
        <taxon>Lactobacillales</taxon>
        <taxon>Lactobacillaceae</taxon>
        <taxon>Levilactobacillus</taxon>
    </lineage>
</organism>
<keyword evidence="3" id="KW-0804">Transcription</keyword>
<evidence type="ECO:0000313" key="6">
    <source>
        <dbReference type="Proteomes" id="UP001597189"/>
    </source>
</evidence>
<dbReference type="SUPFAM" id="SSF46689">
    <property type="entry name" value="Homeodomain-like"/>
    <property type="match status" value="2"/>
</dbReference>
<keyword evidence="1" id="KW-0805">Transcription regulation</keyword>
<dbReference type="Proteomes" id="UP001597189">
    <property type="component" value="Unassembled WGS sequence"/>
</dbReference>
<keyword evidence="2" id="KW-0238">DNA-binding</keyword>
<dbReference type="Gene3D" id="1.10.10.60">
    <property type="entry name" value="Homeodomain-like"/>
    <property type="match status" value="2"/>
</dbReference>
<dbReference type="SMART" id="SM00342">
    <property type="entry name" value="HTH_ARAC"/>
    <property type="match status" value="1"/>
</dbReference>
<evidence type="ECO:0000256" key="2">
    <source>
        <dbReference type="ARBA" id="ARBA00023125"/>
    </source>
</evidence>
<comment type="caution">
    <text evidence="5">The sequence shown here is derived from an EMBL/GenBank/DDBJ whole genome shotgun (WGS) entry which is preliminary data.</text>
</comment>
<dbReference type="InterPro" id="IPR009057">
    <property type="entry name" value="Homeodomain-like_sf"/>
</dbReference>
<evidence type="ECO:0000313" key="5">
    <source>
        <dbReference type="EMBL" id="MFD1454607.1"/>
    </source>
</evidence>
<keyword evidence="6" id="KW-1185">Reference proteome</keyword>
<accession>A0ABW4D3S0</accession>
<dbReference type="InterPro" id="IPR020449">
    <property type="entry name" value="Tscrpt_reg_AraC-type_HTH"/>
</dbReference>
<dbReference type="EMBL" id="JBHTOD010000002">
    <property type="protein sequence ID" value="MFD1454607.1"/>
    <property type="molecule type" value="Genomic_DNA"/>
</dbReference>
<proteinExistence type="predicted"/>
<dbReference type="RefSeq" id="WP_236000698.1">
    <property type="nucleotide sequence ID" value="NZ_BOLN01000002.1"/>
</dbReference>
<dbReference type="PROSITE" id="PS01124">
    <property type="entry name" value="HTH_ARAC_FAMILY_2"/>
    <property type="match status" value="1"/>
</dbReference>
<dbReference type="Gene3D" id="2.170.130.30">
    <property type="match status" value="1"/>
</dbReference>
<feature type="domain" description="HTH araC/xylS-type" evidence="4">
    <location>
        <begin position="128"/>
        <end position="226"/>
    </location>
</feature>
<dbReference type="PRINTS" id="PR00032">
    <property type="entry name" value="HTHARAC"/>
</dbReference>
<evidence type="ECO:0000256" key="3">
    <source>
        <dbReference type="ARBA" id="ARBA00023163"/>
    </source>
</evidence>
<protein>
    <submittedName>
        <fullName evidence="5">Helix-turn-helix domain-containing protein</fullName>
    </submittedName>
</protein>
<gene>
    <name evidence="5" type="ORF">ACFQ44_02780</name>
</gene>
<dbReference type="InterPro" id="IPR027954">
    <property type="entry name" value="Transcobalamin-like_C"/>
</dbReference>
<dbReference type="Pfam" id="PF12833">
    <property type="entry name" value="HTH_18"/>
    <property type="match status" value="1"/>
</dbReference>
<dbReference type="InterPro" id="IPR018060">
    <property type="entry name" value="HTH_AraC"/>
</dbReference>
<evidence type="ECO:0000256" key="1">
    <source>
        <dbReference type="ARBA" id="ARBA00023015"/>
    </source>
</evidence>